<dbReference type="AlphaFoldDB" id="A0A217EH92"/>
<keyword evidence="5" id="KW-0378">Hydrolase</keyword>
<keyword evidence="4" id="KW-0319">Glycerol metabolism</keyword>
<dbReference type="InterPro" id="IPR030395">
    <property type="entry name" value="GP_PDE_dom"/>
</dbReference>
<dbReference type="PANTHER" id="PTHR43620">
    <property type="entry name" value="GLYCEROPHOSPHORYL DIESTER PHOSPHODIESTERASE"/>
    <property type="match status" value="1"/>
</dbReference>
<evidence type="ECO:0000256" key="2">
    <source>
        <dbReference type="ARBA" id="ARBA00012247"/>
    </source>
</evidence>
<dbReference type="PROSITE" id="PS51704">
    <property type="entry name" value="GP_PDE"/>
    <property type="match status" value="1"/>
</dbReference>
<dbReference type="SUPFAM" id="SSF51695">
    <property type="entry name" value="PLC-like phosphodiesterases"/>
    <property type="match status" value="1"/>
</dbReference>
<proteinExistence type="inferred from homology"/>
<evidence type="ECO:0000256" key="5">
    <source>
        <dbReference type="ARBA" id="ARBA00022801"/>
    </source>
</evidence>
<dbReference type="Pfam" id="PF03009">
    <property type="entry name" value="GDPD"/>
    <property type="match status" value="1"/>
</dbReference>
<accession>A0A217EH92</accession>
<reference evidence="10" key="1">
    <citation type="submission" date="2017-06" db="EMBL/GenBank/DDBJ databases">
        <authorList>
            <person name="Varghese N."/>
            <person name="Submissions S."/>
        </authorList>
    </citation>
    <scope>NUCLEOTIDE SEQUENCE [LARGE SCALE GENOMIC DNA]</scope>
    <source>
        <strain evidence="10">ANC 5114</strain>
    </source>
</reference>
<dbReference type="CDD" id="cd08602">
    <property type="entry name" value="GDPD_ScGlpQ1_like"/>
    <property type="match status" value="1"/>
</dbReference>
<dbReference type="PANTHER" id="PTHR43620:SF7">
    <property type="entry name" value="GLYCEROPHOSPHODIESTER PHOSPHODIESTERASE GDPD5-RELATED"/>
    <property type="match status" value="1"/>
</dbReference>
<evidence type="ECO:0000259" key="8">
    <source>
        <dbReference type="PROSITE" id="PS51704"/>
    </source>
</evidence>
<name>A0A217EH92_9GAMM</name>
<sequence>MLKKVLLGLSAVSMFVCAGETFAHQVKKNHATQENKQDGVLVIAHRGASALRPEHTLASYQKAIEDGADIIEPDLVSTKDGVLIARHENEIGGTSNVSALPIFAQRKTTKVIDGHTLEGWFTEDFTAKEIRQLKARERIPNIRPANTTFNDLYGIPTLDQIIRLAERHYRKTGRVIGLYIETKHPTYFASQGLAMEDRLLKTLAKYKYTRDIAPVYLQSFEVTNLKYLKDRTKKYGIQHAKIIQLYDDPAIRPADFVKQDVATTYADLATANGLKQVATYADGVGPSKGYIFNQATQQPTTYVADAHQAGLKVHPYTFRPENNFLPENLKCSAVADQRCPTGSIKEIQQYIKLGIDGFFTDDSKLGREAIATIK</sequence>
<dbReference type="InterPro" id="IPR017946">
    <property type="entry name" value="PLC-like_Pdiesterase_TIM-brl"/>
</dbReference>
<dbReference type="EC" id="3.1.4.46" evidence="2"/>
<feature type="chain" id="PRO_5012623283" description="glycerophosphodiester phosphodiesterase" evidence="7">
    <location>
        <begin position="19"/>
        <end position="374"/>
    </location>
</feature>
<feature type="domain" description="GP-PDE" evidence="8">
    <location>
        <begin position="40"/>
        <end position="350"/>
    </location>
</feature>
<organism evidence="9 10">
    <name type="scientific">Acinetobacter apis</name>
    <dbReference type="NCBI Taxonomy" id="1229165"/>
    <lineage>
        <taxon>Bacteria</taxon>
        <taxon>Pseudomonadati</taxon>
        <taxon>Pseudomonadota</taxon>
        <taxon>Gammaproteobacteria</taxon>
        <taxon>Moraxellales</taxon>
        <taxon>Moraxellaceae</taxon>
        <taxon>Acinetobacter</taxon>
    </lineage>
</organism>
<keyword evidence="3 7" id="KW-0732">Signal</keyword>
<dbReference type="GO" id="GO:0006629">
    <property type="term" value="P:lipid metabolic process"/>
    <property type="evidence" value="ECO:0007669"/>
    <property type="project" value="InterPro"/>
</dbReference>
<dbReference type="OrthoDB" id="9795622at2"/>
<evidence type="ECO:0000256" key="3">
    <source>
        <dbReference type="ARBA" id="ARBA00022729"/>
    </source>
</evidence>
<dbReference type="GO" id="GO:0042597">
    <property type="term" value="C:periplasmic space"/>
    <property type="evidence" value="ECO:0007669"/>
    <property type="project" value="TreeGrafter"/>
</dbReference>
<feature type="signal peptide" evidence="7">
    <location>
        <begin position="1"/>
        <end position="18"/>
    </location>
</feature>
<dbReference type="GO" id="GO:0006071">
    <property type="term" value="P:glycerol metabolic process"/>
    <property type="evidence" value="ECO:0007669"/>
    <property type="project" value="UniProtKB-KW"/>
</dbReference>
<dbReference type="Gene3D" id="3.20.20.190">
    <property type="entry name" value="Phosphatidylinositol (PI) phosphodiesterase"/>
    <property type="match status" value="1"/>
</dbReference>
<evidence type="ECO:0000256" key="7">
    <source>
        <dbReference type="SAM" id="SignalP"/>
    </source>
</evidence>
<comment type="catalytic activity">
    <reaction evidence="6">
        <text>a sn-glycero-3-phosphodiester + H2O = an alcohol + sn-glycerol 3-phosphate + H(+)</text>
        <dbReference type="Rhea" id="RHEA:12969"/>
        <dbReference type="ChEBI" id="CHEBI:15377"/>
        <dbReference type="ChEBI" id="CHEBI:15378"/>
        <dbReference type="ChEBI" id="CHEBI:30879"/>
        <dbReference type="ChEBI" id="CHEBI:57597"/>
        <dbReference type="ChEBI" id="CHEBI:83408"/>
        <dbReference type="EC" id="3.1.4.46"/>
    </reaction>
</comment>
<dbReference type="Proteomes" id="UP000243463">
    <property type="component" value="Unassembled WGS sequence"/>
</dbReference>
<gene>
    <name evidence="9" type="ORF">SAMN05444584_1508</name>
</gene>
<keyword evidence="10" id="KW-1185">Reference proteome</keyword>
<evidence type="ECO:0000256" key="4">
    <source>
        <dbReference type="ARBA" id="ARBA00022798"/>
    </source>
</evidence>
<comment type="similarity">
    <text evidence="1">Belongs to the glycerophosphoryl diester phosphodiesterase family.</text>
</comment>
<dbReference type="RefSeq" id="WP_088823597.1">
    <property type="nucleotide sequence ID" value="NZ_FZLN01000002.1"/>
</dbReference>
<evidence type="ECO:0000256" key="1">
    <source>
        <dbReference type="ARBA" id="ARBA00007277"/>
    </source>
</evidence>
<protein>
    <recommendedName>
        <fullName evidence="2">glycerophosphodiester phosphodiesterase</fullName>
        <ecNumber evidence="2">3.1.4.46</ecNumber>
    </recommendedName>
</protein>
<evidence type="ECO:0000313" key="9">
    <source>
        <dbReference type="EMBL" id="SNQ29550.1"/>
    </source>
</evidence>
<evidence type="ECO:0000256" key="6">
    <source>
        <dbReference type="ARBA" id="ARBA00047512"/>
    </source>
</evidence>
<dbReference type="EMBL" id="FZLN01000002">
    <property type="protein sequence ID" value="SNQ29550.1"/>
    <property type="molecule type" value="Genomic_DNA"/>
</dbReference>
<evidence type="ECO:0000313" key="10">
    <source>
        <dbReference type="Proteomes" id="UP000243463"/>
    </source>
</evidence>
<dbReference type="GO" id="GO:0008889">
    <property type="term" value="F:glycerophosphodiester phosphodiesterase activity"/>
    <property type="evidence" value="ECO:0007669"/>
    <property type="project" value="UniProtKB-EC"/>
</dbReference>